<proteinExistence type="predicted"/>
<evidence type="ECO:0000313" key="1">
    <source>
        <dbReference type="EMBL" id="WAZ25040.1"/>
    </source>
</evidence>
<keyword evidence="2" id="KW-1185">Reference proteome</keyword>
<gene>
    <name evidence="1" type="ORF">STRCI_006503</name>
</gene>
<evidence type="ECO:0000313" key="2">
    <source>
        <dbReference type="Proteomes" id="UP001164439"/>
    </source>
</evidence>
<evidence type="ECO:0008006" key="3">
    <source>
        <dbReference type="Google" id="ProtNLM"/>
    </source>
</evidence>
<organism evidence="1 2">
    <name type="scientific">Streptomyces cinnabarinus</name>
    <dbReference type="NCBI Taxonomy" id="67287"/>
    <lineage>
        <taxon>Bacteria</taxon>
        <taxon>Bacillati</taxon>
        <taxon>Actinomycetota</taxon>
        <taxon>Actinomycetes</taxon>
        <taxon>Kitasatosporales</taxon>
        <taxon>Streptomycetaceae</taxon>
        <taxon>Streptomyces</taxon>
    </lineage>
</organism>
<accession>A0ABY7KNA3</accession>
<dbReference type="EMBL" id="CP114413">
    <property type="protein sequence ID" value="WAZ25040.1"/>
    <property type="molecule type" value="Genomic_DNA"/>
</dbReference>
<protein>
    <recommendedName>
        <fullName evidence="3">ATP-binding protein</fullName>
    </recommendedName>
</protein>
<name>A0ABY7KNA3_9ACTN</name>
<reference evidence="1" key="1">
    <citation type="submission" date="2022-12" db="EMBL/GenBank/DDBJ databases">
        <authorList>
            <person name="Ruckert C."/>
            <person name="Busche T."/>
            <person name="Kalinowski J."/>
            <person name="Wittmann C."/>
        </authorList>
    </citation>
    <scope>NUCLEOTIDE SEQUENCE</scope>
    <source>
        <strain evidence="1">DSM 40467</strain>
    </source>
</reference>
<sequence length="1609" mass="179574">MERTERVPGAGNDDYDQAFRHFSDSRERKPVRYEVLKRCSLMTCLNEPVFAVAADGLDYSFDEMRRVLAAYPAEAGWYQLNGVIRKGAWAAWWKDDREAFTAEGLPAAMAETAARLASHLTRADGNTAMVERLRLLVLAGRHREAGEEFDKWYPAFENVADFAVCRKLAEAVAPDDLRRFAADALDSDLVRRRERAERRLEMSRGLHEYFEQTRHYVSRRDVEGILESAVHGTVPPPLGVVPDGIPPGPPRVIHMHATGGMGKSTQLAWLVSRFGIQQHPPVISAVLDAQTMVSQRLLDLPELLLVNAAERFLEQAQVLDRGDTVRRMDAFLRSYGHRRRDLDHEFDPPGNTPLQRWNAVPLPTCIVSEFADALNDIADDAPVLFCLDTTDELLQAPEEELAALLRMLSKLVRQVPWLRVVLSGRADVTEQEVFRTAFRDVPWRALGLQPFTAREAQIYLRLRGVAAGQAERIVAVCAQDIEGSPAFNPLVLALLAGSPDKLPTAGDSLYLFVVDRELSYIKDDYTRNALKYCAVARHPTYEYFLKVLVPLLSADSNRPGTAAADEPEDPRDLWDRLIGYARRSAWIRAKDTRLDVHVNVRRELRRTMRSEEKPAWRQFHRDAARRCADLAQQAGSAEETAGWVAEQVYHQLHSAVDRHSDRDAFLDGVAQTWHRQIALAWQRGDFATVIDLADRLLSADLESPESERDGLGLPDPRVMPLQLWYDIALERAYGELHAVLYGGRPGWFDVERYLKLVARRTDMTCPDRPPVRQDRLRVDVITAALRLHEELREGLAPVREAYALLKSLLEKTRQADDGPAHALRDLWIADARLLLASCQVRIGRTQEQAHFSHAEADRAFTAMFDAAVSGEAPQARLVARYAMQDWDLVDRPDLVRAWQRRLETIPAPVEDWVRLAAAEAELRSGLPLTAEPSIRSGFSRDALRADLLQARSQLLVGEAEEAERLLREVTLPAVSGQVEPELAFETLMVLARASAQMLELEQAESYARMAMGRASDDERRLSVMALRAATALSVAGDLGRADQWISRSEPLREDLRGVAGTAMNGAECALLHRWGRFEEAEKVLRRWLTQLRSRRDAPGRSGTPPTAAEWLSYGLHALVCGPVGEVRNHLATVTTALESIPGTNRRFMLLAEQVRLYATIAEEPLITEGARIDAFERLLSRDRSNPGETGRPAGLAALWRAELDTLMLGGGPRSATAMRTAAHWLGPDNRLVHATWLRLHRLLPAESLPDPLPEAEDHDPAQRLTLRAADLMARAQHKSRRQRRRAAEEAAELLRLTTETEVPTVWHLHAARNGADVGIPADALAEMLDTPLLEEARRRNLQFALRRLGRYEGPGLPTGKADESWRKAWAAYQREARGEVPAHLRQAVLAAAEERPVTQIEVDVKGDTVGTVPRPGPESTRALPADTVGGALVWRATEDFLLSPEPLGVAGNRPVDVILLHGEMRPFDQGAALRLPGSARSIRPEDVDSAVRHLCAQRRQPPPLVVLDALPQETADGTEAQLRDLFAFQLHLLGYVPAVLASGPVGSDPDGSWRRTALAHAVAFGRTAHQIAERLQHVASRQGEDGRRGPRIRLLTHIPEEETFGIGLL</sequence>
<dbReference type="Proteomes" id="UP001164439">
    <property type="component" value="Chromosome"/>
</dbReference>
<dbReference type="RefSeq" id="WP_269662525.1">
    <property type="nucleotide sequence ID" value="NZ_CP114413.1"/>
</dbReference>